<dbReference type="InterPro" id="IPR011215">
    <property type="entry name" value="StiP_N"/>
</dbReference>
<dbReference type="Pfam" id="PF11202">
    <property type="entry name" value="StiP"/>
    <property type="match status" value="1"/>
</dbReference>
<evidence type="ECO:0000313" key="4">
    <source>
        <dbReference type="Proteomes" id="UP000182725"/>
    </source>
</evidence>
<organism evidence="3 4">
    <name type="scientific">Arthrobacter alpinus</name>
    <dbReference type="NCBI Taxonomy" id="656366"/>
    <lineage>
        <taxon>Bacteria</taxon>
        <taxon>Bacillati</taxon>
        <taxon>Actinomycetota</taxon>
        <taxon>Actinomycetes</taxon>
        <taxon>Micrococcales</taxon>
        <taxon>Micrococcaceae</taxon>
        <taxon>Arthrobacter</taxon>
    </lineage>
</organism>
<reference evidence="3 4" key="1">
    <citation type="submission" date="2016-10" db="EMBL/GenBank/DDBJ databases">
        <authorList>
            <person name="de Groot N.N."/>
        </authorList>
    </citation>
    <scope>NUCLEOTIDE SEQUENCE [LARGE SCALE GENOMIC DNA]</scope>
    <source>
        <strain evidence="3 4">DSM 22274</strain>
    </source>
</reference>
<dbReference type="Proteomes" id="UP000182725">
    <property type="component" value="Unassembled WGS sequence"/>
</dbReference>
<dbReference type="PIRSF" id="PIRSF020979">
    <property type="entry name" value="UCP020979"/>
    <property type="match status" value="1"/>
</dbReference>
<dbReference type="InterPro" id="IPR028157">
    <property type="entry name" value="PELOTA_dom"/>
</dbReference>
<sequence>MSLPTLPTPLTGPDFGSYAADEVVWLLKDLSHVALEAPTADRERAIQSGAANYAESLPVEYSPSAEYQALYEEAVQRAGTRIATAVGVVTELALAARDKQPVLVSLARAGTPIGVLMRRWAQTVHGIELPHFTMSIVRGVGLDQNALRYLAANFDPARILFVDGWTGKGAISRELTAALDDFAASSGVRFPDDLAVLADPGHCVSMFGTREDYLIPSACLNSTVSGLVSRTVFNLEHIGPNDFHGAKFYSELAANDVSNDFLAAIASHFEYVRGEVERQCTEHQSAQPQPSWIGWEAVERISTEYGINNVNLVKPGVGETTRVLLRRVPWRVLVNPEARADVAHVLLLAEQRGVPVEEVPGLPYSCVGLIHPQFDKSAVGADGKAVHNA</sequence>
<dbReference type="Pfam" id="PF15608">
    <property type="entry name" value="PELOTA_1"/>
    <property type="match status" value="1"/>
</dbReference>
<dbReference type="EMBL" id="FNTV01000001">
    <property type="protein sequence ID" value="SEE94906.1"/>
    <property type="molecule type" value="Genomic_DNA"/>
</dbReference>
<protein>
    <submittedName>
        <fullName evidence="3">PELOTA RNA binding domain-containing protein</fullName>
    </submittedName>
</protein>
<gene>
    <name evidence="3" type="ORF">SAMN04489740_3274</name>
</gene>
<evidence type="ECO:0000259" key="2">
    <source>
        <dbReference type="Pfam" id="PF15608"/>
    </source>
</evidence>
<evidence type="ECO:0000313" key="3">
    <source>
        <dbReference type="EMBL" id="SEE94906.1"/>
    </source>
</evidence>
<feature type="domain" description="PELOTA RNA-binding" evidence="2">
    <location>
        <begin position="292"/>
        <end position="371"/>
    </location>
</feature>
<dbReference type="RefSeq" id="WP_074712453.1">
    <property type="nucleotide sequence ID" value="NZ_FNTV01000001.1"/>
</dbReference>
<feature type="domain" description="Cysteine protease StiP N-terminal" evidence="1">
    <location>
        <begin position="16"/>
        <end position="265"/>
    </location>
</feature>
<dbReference type="AlphaFoldDB" id="A0A1H5N073"/>
<accession>A0A1H5N073</accession>
<name>A0A1H5N073_9MICC</name>
<dbReference type="InterPro" id="IPR048336">
    <property type="entry name" value="StiP-like"/>
</dbReference>
<proteinExistence type="predicted"/>
<evidence type="ECO:0000259" key="1">
    <source>
        <dbReference type="Pfam" id="PF11202"/>
    </source>
</evidence>